<dbReference type="InterPro" id="IPR001173">
    <property type="entry name" value="Glyco_trans_2-like"/>
</dbReference>
<dbReference type="InterPro" id="IPR029063">
    <property type="entry name" value="SAM-dependent_MTases_sf"/>
</dbReference>
<evidence type="ECO:0000313" key="9">
    <source>
        <dbReference type="Proteomes" id="UP000000940"/>
    </source>
</evidence>
<accession>D2C6R4</accession>
<dbReference type="InterPro" id="IPR029044">
    <property type="entry name" value="Nucleotide-diphossugar_trans"/>
</dbReference>
<dbReference type="SUPFAM" id="SSF53756">
    <property type="entry name" value="UDP-Glycosyltransferase/glycogen phosphorylase"/>
    <property type="match status" value="1"/>
</dbReference>
<sequence>MDIFEEIRKKIEQKEFSKAKEMAEKIEDEVEKYNSLGIIHYYEGKVSEALEFFKKALDINPVHDDALFNYSKVLFEKGEYFESWRYLTRINNKTWEVYDMLGDTQLKQNNPAMALYYYKKAAELSNIPEMKEKYQILKDQFKKDVKLAIFCLPGLDNFIKDIAQILSNIYDVKLVVTTDVRQIQEAYNWADIVWLEWANEMAVEVTNKLPKDGKKILCRLHSYEALANYPEKINWKNVDKLILVAEHIERILRDYHSEVYKQVKDKIVIVPNGLDLNRLKFKVRQPGFNIAVVAHINHKKDPAMWLQIIGMLRKIDERYTLHIAGDFQEIRYANYFKHFIKDAGLEKNVKLYGWVEDVNAFLEDKNYLLSTSIHESFGYNIAEAMAKGIKPIIHNYAGAKTQWPDDLVFNFIDEVIRIVTSRDYNSEKYRSFVEKNCSLEKQITSILSIVQLQDNNRTKNKSIHKKSTTDTENSFAKIWKEYSKIDSFTIMNDLPGKSLRSEFVSLLERFFILNKARILEVGTGTGAFSIELALREADVTGIDIDPTSIELAIRISKDYNVENVEFKVGDGFKLTESFKPQEFDIAFNMGVVEHFKDDDIIKMLKQMGEVAKFVVVGVPYSGSFVYKTAKETAQKLGAWEYGFERDFLTLEPLIRRAGLIPLHEEVIGVLAEPFYLRRINPEWVPLKIAENLQKYFQGEKVGSWLICFATKWPGYADEFLKLDDHKKIKFESTQISLLTVPKPLVSIVIPVLNGANYVKRLVDNIKRIDYENFEVVLVDDGSTDGTADLFERLIKGEPKLREKILIIRNKENVGTFHSRLIGVKHSQGSFVFFHDIDDLVYSKGVKKLLDDLLNFPNKKTLLTVTNALMSGEQFNGEIWCSDLYKNKEELFVSEIISLSGKFSIIDTLIERIPLQKAYEELAEVLHKVGIIKMTIAEDTILANYLLLEHFVEKMIPTFYTFRGYEVGNLQSSSKKLLERIKQIPIQISFLMVMSQKEKLFDKATLNQLENTVKQSAVRIYGQELGQKFFENYLEFKRRFSSILL</sequence>
<dbReference type="Gene3D" id="3.40.50.2000">
    <property type="entry name" value="Glycogen Phosphorylase B"/>
    <property type="match status" value="1"/>
</dbReference>
<dbReference type="PROSITE" id="PS50293">
    <property type="entry name" value="TPR_REGION"/>
    <property type="match status" value="1"/>
</dbReference>
<keyword evidence="8" id="KW-0808">Transferase</keyword>
<dbReference type="InterPro" id="IPR050834">
    <property type="entry name" value="Glycosyltransf_2"/>
</dbReference>
<dbReference type="PANTHER" id="PTHR43685:SF11">
    <property type="entry name" value="GLYCOSYLTRANSFERASE TAGX-RELATED"/>
    <property type="match status" value="1"/>
</dbReference>
<reference evidence="8 9" key="1">
    <citation type="submission" date="2009-12" db="EMBL/GenBank/DDBJ databases">
        <title>Complete sequence of Thermotoga petrophila RKU-1.</title>
        <authorList>
            <consortium name="US DOE Joint Genome Institute"/>
            <person name="Lucas S."/>
            <person name="Copeland A."/>
            <person name="Lapidus A."/>
            <person name="Glavina del Rio T."/>
            <person name="Dalin E."/>
            <person name="Tice H."/>
            <person name="Bruce D."/>
            <person name="Goodwin L."/>
            <person name="Pitluck S."/>
            <person name="Munk A.C."/>
            <person name="Brettin T."/>
            <person name="Detter J.C."/>
            <person name="Han C."/>
            <person name="Tapia R."/>
            <person name="Larimer F."/>
            <person name="Land M."/>
            <person name="Hauser L."/>
            <person name="Kyrpides N."/>
            <person name="Mikhailova N."/>
            <person name="Nelson K.E."/>
            <person name="Gogarten J.P."/>
            <person name="Noll K.M."/>
        </authorList>
    </citation>
    <scope>NUCLEOTIDE SEQUENCE [LARGE SCALE GENOMIC DNA]</scope>
    <source>
        <strain evidence="9">ATCC BAA-489 / DSM 13996 / JCM 10882 / RKU-10</strain>
    </source>
</reference>
<keyword evidence="1" id="KW-0677">Repeat</keyword>
<dbReference type="InterPro" id="IPR011990">
    <property type="entry name" value="TPR-like_helical_dom_sf"/>
</dbReference>
<dbReference type="Pfam" id="PF13847">
    <property type="entry name" value="Methyltransf_31"/>
    <property type="match status" value="1"/>
</dbReference>
<dbReference type="KEGG" id="tnp:Tnap_0554"/>
<dbReference type="InterPro" id="IPR019734">
    <property type="entry name" value="TPR_rpt"/>
</dbReference>
<feature type="repeat" description="TPR" evidence="3">
    <location>
        <begin position="30"/>
        <end position="63"/>
    </location>
</feature>
<protein>
    <submittedName>
        <fullName evidence="8">Glycosyl transferase family 2</fullName>
    </submittedName>
</protein>
<dbReference type="InterPro" id="IPR025714">
    <property type="entry name" value="Methyltranfer_dom"/>
</dbReference>
<dbReference type="RefSeq" id="WP_012896034.1">
    <property type="nucleotide sequence ID" value="NC_013642.1"/>
</dbReference>
<dbReference type="SUPFAM" id="SSF53335">
    <property type="entry name" value="S-adenosyl-L-methionine-dependent methyltransferases"/>
    <property type="match status" value="1"/>
</dbReference>
<evidence type="ECO:0000256" key="4">
    <source>
        <dbReference type="SAM" id="Coils"/>
    </source>
</evidence>
<feature type="domain" description="Glycosyltransferase 2-like" evidence="6">
    <location>
        <begin position="746"/>
        <end position="853"/>
    </location>
</feature>
<evidence type="ECO:0000259" key="6">
    <source>
        <dbReference type="Pfam" id="PF00535"/>
    </source>
</evidence>
<dbReference type="EMBL" id="CP001839">
    <property type="protein sequence ID" value="ADA66650.1"/>
    <property type="molecule type" value="Genomic_DNA"/>
</dbReference>
<dbReference type="PANTHER" id="PTHR43685">
    <property type="entry name" value="GLYCOSYLTRANSFERASE"/>
    <property type="match status" value="1"/>
</dbReference>
<gene>
    <name evidence="8" type="ordered locus">Tnap_0554</name>
</gene>
<evidence type="ECO:0000256" key="2">
    <source>
        <dbReference type="ARBA" id="ARBA00022803"/>
    </source>
</evidence>
<dbReference type="CAZy" id="GT2">
    <property type="family name" value="Glycosyltransferase Family 2"/>
</dbReference>
<keyword evidence="4" id="KW-0175">Coiled coil</keyword>
<keyword evidence="2 3" id="KW-0802">TPR repeat</keyword>
<dbReference type="CAZy" id="GT4">
    <property type="family name" value="Glycosyltransferase Family 4"/>
</dbReference>
<dbReference type="InterPro" id="IPR013105">
    <property type="entry name" value="TPR_2"/>
</dbReference>
<evidence type="ECO:0000256" key="1">
    <source>
        <dbReference type="ARBA" id="ARBA00022737"/>
    </source>
</evidence>
<dbReference type="Pfam" id="PF07719">
    <property type="entry name" value="TPR_2"/>
    <property type="match status" value="1"/>
</dbReference>
<keyword evidence="9" id="KW-1185">Reference proteome</keyword>
<feature type="domain" description="Glycosyl transferase family 1" evidence="5">
    <location>
        <begin position="289"/>
        <end position="400"/>
    </location>
</feature>
<dbReference type="SUPFAM" id="SSF53448">
    <property type="entry name" value="Nucleotide-diphospho-sugar transferases"/>
    <property type="match status" value="1"/>
</dbReference>
<evidence type="ECO:0000259" key="7">
    <source>
        <dbReference type="Pfam" id="PF13847"/>
    </source>
</evidence>
<dbReference type="Proteomes" id="UP000000940">
    <property type="component" value="Chromosome"/>
</dbReference>
<feature type="coiled-coil region" evidence="4">
    <location>
        <begin position="9"/>
        <end position="36"/>
    </location>
</feature>
<feature type="domain" description="Methyltransferase" evidence="7">
    <location>
        <begin position="515"/>
        <end position="611"/>
    </location>
</feature>
<organism evidence="8 9">
    <name type="scientific">Thermotoga petrophila (strain ATCC BAA-489 / DSM 13996 / JCM 10882 / RKU-10)</name>
    <name type="common">Thermotoga naphthophila</name>
    <dbReference type="NCBI Taxonomy" id="590168"/>
    <lineage>
        <taxon>Bacteria</taxon>
        <taxon>Thermotogati</taxon>
        <taxon>Thermotogota</taxon>
        <taxon>Thermotogae</taxon>
        <taxon>Thermotogales</taxon>
        <taxon>Thermotogaceae</taxon>
        <taxon>Thermotoga</taxon>
    </lineage>
</organism>
<evidence type="ECO:0000256" key="3">
    <source>
        <dbReference type="PROSITE-ProRule" id="PRU00339"/>
    </source>
</evidence>
<evidence type="ECO:0000259" key="5">
    <source>
        <dbReference type="Pfam" id="PF00534"/>
    </source>
</evidence>
<proteinExistence type="predicted"/>
<evidence type="ECO:0000313" key="8">
    <source>
        <dbReference type="EMBL" id="ADA66650.1"/>
    </source>
</evidence>
<dbReference type="PROSITE" id="PS50005">
    <property type="entry name" value="TPR"/>
    <property type="match status" value="1"/>
</dbReference>
<dbReference type="Gene3D" id="3.90.550.10">
    <property type="entry name" value="Spore Coat Polysaccharide Biosynthesis Protein SpsA, Chain A"/>
    <property type="match status" value="1"/>
</dbReference>
<dbReference type="InterPro" id="IPR001296">
    <property type="entry name" value="Glyco_trans_1"/>
</dbReference>
<dbReference type="GO" id="GO:0016757">
    <property type="term" value="F:glycosyltransferase activity"/>
    <property type="evidence" value="ECO:0007669"/>
    <property type="project" value="InterPro"/>
</dbReference>
<dbReference type="Gene3D" id="1.25.40.10">
    <property type="entry name" value="Tetratricopeptide repeat domain"/>
    <property type="match status" value="1"/>
</dbReference>
<dbReference type="SUPFAM" id="SSF48452">
    <property type="entry name" value="TPR-like"/>
    <property type="match status" value="1"/>
</dbReference>
<dbReference type="CDD" id="cd02440">
    <property type="entry name" value="AdoMet_MTases"/>
    <property type="match status" value="1"/>
</dbReference>
<dbReference type="Pfam" id="PF00535">
    <property type="entry name" value="Glycos_transf_2"/>
    <property type="match status" value="1"/>
</dbReference>
<dbReference type="CDD" id="cd00761">
    <property type="entry name" value="Glyco_tranf_GTA_type"/>
    <property type="match status" value="1"/>
</dbReference>
<dbReference type="AlphaFoldDB" id="D2C6R4"/>
<dbReference type="HOGENOM" id="CLU_301462_0_0_0"/>
<dbReference type="SMART" id="SM00028">
    <property type="entry name" value="TPR"/>
    <property type="match status" value="2"/>
</dbReference>
<name>D2C6R4_THEP2</name>
<dbReference type="Gene3D" id="3.40.50.150">
    <property type="entry name" value="Vaccinia Virus protein VP39"/>
    <property type="match status" value="1"/>
</dbReference>
<dbReference type="Pfam" id="PF00534">
    <property type="entry name" value="Glycos_transf_1"/>
    <property type="match status" value="1"/>
</dbReference>